<evidence type="ECO:0000313" key="2">
    <source>
        <dbReference type="Proteomes" id="UP001054945"/>
    </source>
</evidence>
<keyword evidence="2" id="KW-1185">Reference proteome</keyword>
<sequence length="89" mass="9983">MYRKESQKDWRNDLQSLYNVEAPLRCSLSNVANVVDLGRSSGVDSSVRQRKRCRSSMGLEENLFGGASVLDGGLRVAFENMAQPFQEAR</sequence>
<proteinExistence type="predicted"/>
<dbReference type="EMBL" id="BPLR01011862">
    <property type="protein sequence ID" value="GIY49642.1"/>
    <property type="molecule type" value="Genomic_DNA"/>
</dbReference>
<reference evidence="1 2" key="1">
    <citation type="submission" date="2021-06" db="EMBL/GenBank/DDBJ databases">
        <title>Caerostris extrusa draft genome.</title>
        <authorList>
            <person name="Kono N."/>
            <person name="Arakawa K."/>
        </authorList>
    </citation>
    <scope>NUCLEOTIDE SEQUENCE [LARGE SCALE GENOMIC DNA]</scope>
</reference>
<name>A0AAV4TWJ0_CAEEX</name>
<evidence type="ECO:0000313" key="1">
    <source>
        <dbReference type="EMBL" id="GIY49642.1"/>
    </source>
</evidence>
<protein>
    <submittedName>
        <fullName evidence="1">Uncharacterized protein</fullName>
    </submittedName>
</protein>
<gene>
    <name evidence="1" type="ORF">CEXT_42781</name>
</gene>
<accession>A0AAV4TWJ0</accession>
<organism evidence="1 2">
    <name type="scientific">Caerostris extrusa</name>
    <name type="common">Bark spider</name>
    <name type="synonym">Caerostris bankana</name>
    <dbReference type="NCBI Taxonomy" id="172846"/>
    <lineage>
        <taxon>Eukaryota</taxon>
        <taxon>Metazoa</taxon>
        <taxon>Ecdysozoa</taxon>
        <taxon>Arthropoda</taxon>
        <taxon>Chelicerata</taxon>
        <taxon>Arachnida</taxon>
        <taxon>Araneae</taxon>
        <taxon>Araneomorphae</taxon>
        <taxon>Entelegynae</taxon>
        <taxon>Araneoidea</taxon>
        <taxon>Araneidae</taxon>
        <taxon>Caerostris</taxon>
    </lineage>
</organism>
<comment type="caution">
    <text evidence="1">The sequence shown here is derived from an EMBL/GenBank/DDBJ whole genome shotgun (WGS) entry which is preliminary data.</text>
</comment>
<dbReference type="AlphaFoldDB" id="A0AAV4TWJ0"/>
<dbReference type="Proteomes" id="UP001054945">
    <property type="component" value="Unassembled WGS sequence"/>
</dbReference>